<dbReference type="FunFam" id="1.10.1410.40:FF:000001">
    <property type="entry name" value="interleukin enhancer-binding factor 3 isoform X1"/>
    <property type="match status" value="1"/>
</dbReference>
<name>A0A7J7FLL5_DICBM</name>
<dbReference type="GO" id="GO:0005737">
    <property type="term" value="C:cytoplasm"/>
    <property type="evidence" value="ECO:0007669"/>
    <property type="project" value="UniProtKB-SubCell"/>
</dbReference>
<feature type="domain" description="DZF" evidence="14">
    <location>
        <begin position="45"/>
        <end position="465"/>
    </location>
</feature>
<dbReference type="Pfam" id="PF00035">
    <property type="entry name" value="dsrm"/>
    <property type="match status" value="2"/>
</dbReference>
<dbReference type="PANTHER" id="PTHR45762:SF1">
    <property type="entry name" value="SPERMATID PERINUCLEAR RNA-BINDING PROTEIN"/>
    <property type="match status" value="1"/>
</dbReference>
<gene>
    <name evidence="15" type="ORF">HPG69_002719</name>
</gene>
<proteinExistence type="predicted"/>
<evidence type="ECO:0000256" key="10">
    <source>
        <dbReference type="ARBA" id="ARBA00065012"/>
    </source>
</evidence>
<evidence type="ECO:0000313" key="16">
    <source>
        <dbReference type="Proteomes" id="UP000551758"/>
    </source>
</evidence>
<dbReference type="PROSITE" id="PS50137">
    <property type="entry name" value="DS_RBD"/>
    <property type="match status" value="2"/>
</dbReference>
<comment type="subcellular location">
    <subcellularLocation>
        <location evidence="1">Cytoplasm</location>
    </subcellularLocation>
</comment>
<keyword evidence="7" id="KW-0744">Spermatogenesis</keyword>
<dbReference type="Gene3D" id="3.30.160.20">
    <property type="match status" value="2"/>
</dbReference>
<dbReference type="GO" id="GO:0003725">
    <property type="term" value="F:double-stranded RNA binding"/>
    <property type="evidence" value="ECO:0007669"/>
    <property type="project" value="TreeGrafter"/>
</dbReference>
<feature type="compositionally biased region" description="Basic and acidic residues" evidence="12">
    <location>
        <begin position="568"/>
        <end position="578"/>
    </location>
</feature>
<evidence type="ECO:0000256" key="8">
    <source>
        <dbReference type="ARBA" id="ARBA00022884"/>
    </source>
</evidence>
<evidence type="ECO:0000256" key="9">
    <source>
        <dbReference type="ARBA" id="ARBA00023125"/>
    </source>
</evidence>
<protein>
    <recommendedName>
        <fullName evidence="2">Spermatid perinuclear RNA-binding protein</fullName>
    </recommendedName>
</protein>
<comment type="caution">
    <text evidence="15">The sequence shown here is derived from an EMBL/GenBank/DDBJ whole genome shotgun (WGS) entry which is preliminary data.</text>
</comment>
<dbReference type="PANTHER" id="PTHR45762">
    <property type="entry name" value="ZINC FINGER RNA-BINDING PROTEIN"/>
    <property type="match status" value="1"/>
</dbReference>
<dbReference type="FunFam" id="3.30.160.20:FF:000008">
    <property type="entry name" value="interleukin enhancer-binding factor 3 isoform X2"/>
    <property type="match status" value="1"/>
</dbReference>
<dbReference type="EMBL" id="JACDTQ010000157">
    <property type="protein sequence ID" value="KAF5928945.1"/>
    <property type="molecule type" value="Genomic_DNA"/>
</dbReference>
<dbReference type="FunFam" id="3.30.160.20:FF:000006">
    <property type="entry name" value="interleukin enhancer-binding factor 3 isoform X2"/>
    <property type="match status" value="1"/>
</dbReference>
<dbReference type="GO" id="GO:0030154">
    <property type="term" value="P:cell differentiation"/>
    <property type="evidence" value="ECO:0007669"/>
    <property type="project" value="UniProtKB-KW"/>
</dbReference>
<feature type="compositionally biased region" description="Low complexity" evidence="12">
    <location>
        <begin position="582"/>
        <end position="599"/>
    </location>
</feature>
<dbReference type="Pfam" id="PF07528">
    <property type="entry name" value="DZF_N"/>
    <property type="match status" value="1"/>
</dbReference>
<dbReference type="GO" id="GO:0071011">
    <property type="term" value="C:precatalytic spliceosome"/>
    <property type="evidence" value="ECO:0007669"/>
    <property type="project" value="TreeGrafter"/>
</dbReference>
<evidence type="ECO:0000256" key="2">
    <source>
        <dbReference type="ARBA" id="ARBA00022368"/>
    </source>
</evidence>
<dbReference type="Pfam" id="PF20965">
    <property type="entry name" value="DZF_C"/>
    <property type="match status" value="1"/>
</dbReference>
<keyword evidence="8 11" id="KW-0694">RNA-binding</keyword>
<dbReference type="InterPro" id="IPR006561">
    <property type="entry name" value="DZF_dom"/>
</dbReference>
<evidence type="ECO:0000256" key="3">
    <source>
        <dbReference type="ARBA" id="ARBA00022473"/>
    </source>
</evidence>
<comment type="subunit">
    <text evidence="10">Interacts with EIF2AK2. Associates with microtubules; it is unsure whether such interaction is direct or indirect.</text>
</comment>
<dbReference type="Gene3D" id="1.10.1410.40">
    <property type="match status" value="1"/>
</dbReference>
<keyword evidence="3" id="KW-0217">Developmental protein</keyword>
<reference evidence="15 16" key="1">
    <citation type="journal article" date="2020" name="Mol. Biol. Evol.">
        <title>Interspecific Gene Flow and the Evolution of Specialization in Black and White Rhinoceros.</title>
        <authorList>
            <person name="Moodley Y."/>
            <person name="Westbury M.V."/>
            <person name="Russo I.M."/>
            <person name="Gopalakrishnan S."/>
            <person name="Rakotoarivelo A."/>
            <person name="Olsen R.A."/>
            <person name="Prost S."/>
            <person name="Tunstall T."/>
            <person name="Ryder O.A."/>
            <person name="Dalen L."/>
            <person name="Bruford M.W."/>
        </authorList>
    </citation>
    <scope>NUCLEOTIDE SEQUENCE [LARGE SCALE GENOMIC DNA]</scope>
    <source>
        <strain evidence="15">SBR-YM</strain>
        <tissue evidence="15">Skin</tissue>
    </source>
</reference>
<dbReference type="InterPro" id="IPR049401">
    <property type="entry name" value="DZF_dom_N"/>
</dbReference>
<dbReference type="Proteomes" id="UP000551758">
    <property type="component" value="Unassembled WGS sequence"/>
</dbReference>
<dbReference type="GO" id="GO:0007283">
    <property type="term" value="P:spermatogenesis"/>
    <property type="evidence" value="ECO:0007669"/>
    <property type="project" value="UniProtKB-KW"/>
</dbReference>
<dbReference type="FunFam" id="3.30.460.10:FF:000003">
    <property type="entry name" value="interleukin enhancer-binding factor 3 isoform X2"/>
    <property type="match status" value="1"/>
</dbReference>
<evidence type="ECO:0000256" key="12">
    <source>
        <dbReference type="SAM" id="MobiDB-lite"/>
    </source>
</evidence>
<evidence type="ECO:0000256" key="11">
    <source>
        <dbReference type="PROSITE-ProRule" id="PRU00266"/>
    </source>
</evidence>
<keyword evidence="16" id="KW-1185">Reference proteome</keyword>
<dbReference type="InterPro" id="IPR014720">
    <property type="entry name" value="dsRBD_dom"/>
</dbReference>
<evidence type="ECO:0000256" key="6">
    <source>
        <dbReference type="ARBA" id="ARBA00022782"/>
    </source>
</evidence>
<organism evidence="15 16">
    <name type="scientific">Diceros bicornis minor</name>
    <name type="common">South-central black rhinoceros</name>
    <dbReference type="NCBI Taxonomy" id="77932"/>
    <lineage>
        <taxon>Eukaryota</taxon>
        <taxon>Metazoa</taxon>
        <taxon>Chordata</taxon>
        <taxon>Craniata</taxon>
        <taxon>Vertebrata</taxon>
        <taxon>Euteleostomi</taxon>
        <taxon>Mammalia</taxon>
        <taxon>Eutheria</taxon>
        <taxon>Laurasiatheria</taxon>
        <taxon>Perissodactyla</taxon>
        <taxon>Rhinocerotidae</taxon>
        <taxon>Diceros</taxon>
    </lineage>
</organism>
<evidence type="ECO:0000259" key="13">
    <source>
        <dbReference type="PROSITE" id="PS50137"/>
    </source>
</evidence>
<evidence type="ECO:0000259" key="14">
    <source>
        <dbReference type="PROSITE" id="PS51703"/>
    </source>
</evidence>
<evidence type="ECO:0000256" key="1">
    <source>
        <dbReference type="ARBA" id="ARBA00004496"/>
    </source>
</evidence>
<dbReference type="Gene3D" id="3.30.460.10">
    <property type="entry name" value="Beta Polymerase, domain 2"/>
    <property type="match status" value="1"/>
</dbReference>
<feature type="domain" description="DRBM" evidence="13">
    <location>
        <begin position="612"/>
        <end position="678"/>
    </location>
</feature>
<evidence type="ECO:0000256" key="5">
    <source>
        <dbReference type="ARBA" id="ARBA00022737"/>
    </source>
</evidence>
<feature type="domain" description="DRBM" evidence="13">
    <location>
        <begin position="489"/>
        <end position="555"/>
    </location>
</feature>
<dbReference type="SUPFAM" id="SSF54768">
    <property type="entry name" value="dsRNA-binding domain-like"/>
    <property type="match status" value="2"/>
</dbReference>
<dbReference type="GO" id="GO:0003677">
    <property type="term" value="F:DNA binding"/>
    <property type="evidence" value="ECO:0007669"/>
    <property type="project" value="UniProtKB-KW"/>
</dbReference>
<dbReference type="SMART" id="SM00358">
    <property type="entry name" value="DSRM"/>
    <property type="match status" value="2"/>
</dbReference>
<dbReference type="InterPro" id="IPR049402">
    <property type="entry name" value="DZF_dom_C"/>
</dbReference>
<evidence type="ECO:0000313" key="15">
    <source>
        <dbReference type="EMBL" id="KAF5928945.1"/>
    </source>
</evidence>
<keyword evidence="4" id="KW-0963">Cytoplasm</keyword>
<feature type="region of interest" description="Disordered" evidence="12">
    <location>
        <begin position="567"/>
        <end position="617"/>
    </location>
</feature>
<dbReference type="PROSITE" id="PS51703">
    <property type="entry name" value="DZF"/>
    <property type="match status" value="1"/>
</dbReference>
<keyword evidence="9" id="KW-0238">DNA-binding</keyword>
<evidence type="ECO:0000256" key="4">
    <source>
        <dbReference type="ARBA" id="ARBA00022490"/>
    </source>
</evidence>
<dbReference type="InterPro" id="IPR043519">
    <property type="entry name" value="NT_sf"/>
</dbReference>
<keyword evidence="6" id="KW-0221">Differentiation</keyword>
<dbReference type="GO" id="GO:0003727">
    <property type="term" value="F:single-stranded RNA binding"/>
    <property type="evidence" value="ECO:0007669"/>
    <property type="project" value="TreeGrafter"/>
</dbReference>
<accession>A0A7J7FLL5</accession>
<keyword evidence="5" id="KW-0677">Repeat</keyword>
<dbReference type="AlphaFoldDB" id="A0A7J7FLL5"/>
<sequence>MESWGLGCSRRTVRRCILENRSSNILTVFTLSCQGTQAYEERSIRSFANDDRHVMVKHSTIYPSPEELEAVQNMVSTVECALKHVSDWLDETNKGTKTEGETEVKDEAVDTYSKDQGGQTLCGVMRIGLVAKGLLIKDDMDLELVLMCKDKPTETLLNTVKDNLPIQIQKLTEEKYQVEQCVDEASIIIRNTKEPTLTLKVILTSPLIRDELEKKDGVSVRYYLQALTTGREYQKVQKEFWFALSFPIHISSASLLSSIAPVFLTLLREKVAMKDPPDLLDRQKCLNALASLRHAKWFQARANGLKSCVIVLRILRDLCNRVPTWAPLKGWPLELICEKSIGTCNRPLGAGEALRRVMECLASGILLPGGPGLHDPCERDPTDALSYMTIQQKEDITHSAQHALRLSAFGQIYKVLEMDPLPSSKPFQKYSWSVTDKEGECKSFFIGVGRGAGSSALKRPFEDGLGDDKDPNKKMKRNLRKILDSKAIDLMNALMRLNQIRPGLQYKLLSQSGPVHAPVFTMSVDVDGTTYEASGPSKKTAKLHVAVKVLQAMGYPTGFDADIECMSSDEKSDNEGKNEPVSSNSSNNTGNSTTETSSTLEVRTQGPILTASGKNPVMELNEKRRGLKYELISETGGSHDKRFVMEVEVDGQKFRGAGPNKKVAKASAALAALEKLFSGPNAANNKKKKIIPQAKGVVNTAVSAAVQAVRGRGRGTLTRGAFVGATAAPGYIAPGYGTPYGYSTAAPAYGGFFIDSPYCQPLSVAPFIIHLGPQDFFSDF</sequence>
<dbReference type="SMART" id="SM00572">
    <property type="entry name" value="DZF"/>
    <property type="match status" value="1"/>
</dbReference>
<dbReference type="CDD" id="cd19897">
    <property type="entry name" value="DSRM_STRBP-like_rpt2"/>
    <property type="match status" value="1"/>
</dbReference>
<dbReference type="CDD" id="cd19909">
    <property type="entry name" value="DSRM_STRBP_rpt1"/>
    <property type="match status" value="1"/>
</dbReference>
<dbReference type="InterPro" id="IPR044472">
    <property type="entry name" value="STRBP_DSRM_1"/>
</dbReference>
<evidence type="ECO:0000256" key="7">
    <source>
        <dbReference type="ARBA" id="ARBA00022871"/>
    </source>
</evidence>